<comment type="caution">
    <text evidence="3">The sequence shown here is derived from an EMBL/GenBank/DDBJ whole genome shotgun (WGS) entry which is preliminary data.</text>
</comment>
<dbReference type="AlphaFoldDB" id="A0A3P1TB24"/>
<dbReference type="PROSITE" id="PS50110">
    <property type="entry name" value="RESPONSE_REGULATORY"/>
    <property type="match status" value="1"/>
</dbReference>
<evidence type="ECO:0000259" key="2">
    <source>
        <dbReference type="PROSITE" id="PS50110"/>
    </source>
</evidence>
<feature type="modified residue" description="4-aspartylphosphate" evidence="1">
    <location>
        <position position="63"/>
    </location>
</feature>
<keyword evidence="1" id="KW-0597">Phosphoprotein</keyword>
<protein>
    <submittedName>
        <fullName evidence="3">Response regulator</fullName>
    </submittedName>
</protein>
<gene>
    <name evidence="3" type="ORF">EII34_02945</name>
</gene>
<evidence type="ECO:0000313" key="4">
    <source>
        <dbReference type="Proteomes" id="UP000280819"/>
    </source>
</evidence>
<organism evidence="3 4">
    <name type="scientific">Arachnia propionica</name>
    <dbReference type="NCBI Taxonomy" id="1750"/>
    <lineage>
        <taxon>Bacteria</taxon>
        <taxon>Bacillati</taxon>
        <taxon>Actinomycetota</taxon>
        <taxon>Actinomycetes</taxon>
        <taxon>Propionibacteriales</taxon>
        <taxon>Propionibacteriaceae</taxon>
        <taxon>Arachnia</taxon>
    </lineage>
</organism>
<name>A0A3P1TB24_9ACTN</name>
<reference evidence="3 4" key="1">
    <citation type="submission" date="2018-11" db="EMBL/GenBank/DDBJ databases">
        <title>Genomes From Bacteria Associated with the Canine Oral Cavity: a Test Case for Automated Genome-Based Taxonomic Assignment.</title>
        <authorList>
            <person name="Coil D.A."/>
            <person name="Jospin G."/>
            <person name="Darling A.E."/>
            <person name="Wallis C."/>
            <person name="Davis I.J."/>
            <person name="Harris S."/>
            <person name="Eisen J.A."/>
            <person name="Holcombe L.J."/>
            <person name="O'Flynn C."/>
        </authorList>
    </citation>
    <scope>NUCLEOTIDE SEQUENCE [LARGE SCALE GENOMIC DNA]</scope>
    <source>
        <strain evidence="3 4">OH887_COT-365</strain>
    </source>
</reference>
<dbReference type="RefSeq" id="WP_124842760.1">
    <property type="nucleotide sequence ID" value="NZ_RQZG01000002.1"/>
</dbReference>
<dbReference type="Gene3D" id="3.40.50.2300">
    <property type="match status" value="1"/>
</dbReference>
<dbReference type="Proteomes" id="UP000280819">
    <property type="component" value="Unassembled WGS sequence"/>
</dbReference>
<evidence type="ECO:0000256" key="1">
    <source>
        <dbReference type="PROSITE-ProRule" id="PRU00169"/>
    </source>
</evidence>
<dbReference type="GO" id="GO:0000160">
    <property type="term" value="P:phosphorelay signal transduction system"/>
    <property type="evidence" value="ECO:0007669"/>
    <property type="project" value="InterPro"/>
</dbReference>
<feature type="domain" description="Response regulatory" evidence="2">
    <location>
        <begin position="7"/>
        <end position="128"/>
    </location>
</feature>
<sequence length="133" mass="14503">MSDETIRVLLFSGDRTVREQVRLALGRKVAADLPPIEVVEVATGPALLKILDEDRDFGLVIMDGEAQPEGGFGLAHQVKEDHVDDCPPVLLLVARVADAWLGTWSRADALAAYPVDPLRLPEQVAELLRAEVL</sequence>
<dbReference type="EMBL" id="RQZG01000002">
    <property type="protein sequence ID" value="RRD06599.1"/>
    <property type="molecule type" value="Genomic_DNA"/>
</dbReference>
<dbReference type="OrthoDB" id="3395459at2"/>
<dbReference type="SUPFAM" id="SSF52172">
    <property type="entry name" value="CheY-like"/>
    <property type="match status" value="1"/>
</dbReference>
<evidence type="ECO:0000313" key="3">
    <source>
        <dbReference type="EMBL" id="RRD06599.1"/>
    </source>
</evidence>
<dbReference type="InterPro" id="IPR001789">
    <property type="entry name" value="Sig_transdc_resp-reg_receiver"/>
</dbReference>
<accession>A0A3P1TB24</accession>
<dbReference type="InterPro" id="IPR011006">
    <property type="entry name" value="CheY-like_superfamily"/>
</dbReference>
<proteinExistence type="predicted"/>